<name>A0A165P5J6_9AGAM</name>
<evidence type="ECO:0000256" key="4">
    <source>
        <dbReference type="ARBA" id="ARBA00022679"/>
    </source>
</evidence>
<evidence type="ECO:0000256" key="1">
    <source>
        <dbReference type="ARBA" id="ARBA00011003"/>
    </source>
</evidence>
<evidence type="ECO:0000256" key="2">
    <source>
        <dbReference type="ARBA" id="ARBA00018706"/>
    </source>
</evidence>
<dbReference type="GO" id="GO:0005634">
    <property type="term" value="C:nucleus"/>
    <property type="evidence" value="ECO:0007669"/>
    <property type="project" value="TreeGrafter"/>
</dbReference>
<dbReference type="PANTHER" id="PTHR12755:SF3">
    <property type="entry name" value="POLYNUCLEOTIDE 5'-HYDROXYL-KINASE NOL9"/>
    <property type="match status" value="1"/>
</dbReference>
<dbReference type="Pfam" id="PF16575">
    <property type="entry name" value="CLP1_P"/>
    <property type="match status" value="1"/>
</dbReference>
<feature type="compositionally biased region" description="Low complexity" evidence="8">
    <location>
        <begin position="28"/>
        <end position="51"/>
    </location>
</feature>
<dbReference type="FunCoup" id="A0A165P5J6">
    <property type="interactions" value="260"/>
</dbReference>
<reference evidence="10 11" key="1">
    <citation type="journal article" date="2016" name="Mol. Biol. Evol.">
        <title>Comparative Genomics of Early-Diverging Mushroom-Forming Fungi Provides Insights into the Origins of Lignocellulose Decay Capabilities.</title>
        <authorList>
            <person name="Nagy L.G."/>
            <person name="Riley R."/>
            <person name="Tritt A."/>
            <person name="Adam C."/>
            <person name="Daum C."/>
            <person name="Floudas D."/>
            <person name="Sun H."/>
            <person name="Yadav J.S."/>
            <person name="Pangilinan J."/>
            <person name="Larsson K.H."/>
            <person name="Matsuura K."/>
            <person name="Barry K."/>
            <person name="Labutti K."/>
            <person name="Kuo R."/>
            <person name="Ohm R.A."/>
            <person name="Bhattacharya S.S."/>
            <person name="Shirouzu T."/>
            <person name="Yoshinaga Y."/>
            <person name="Martin F.M."/>
            <person name="Grigoriev I.V."/>
            <person name="Hibbett D.S."/>
        </authorList>
    </citation>
    <scope>NUCLEOTIDE SEQUENCE [LARGE SCALE GENOMIC DNA]</scope>
    <source>
        <strain evidence="10 11">HHB14362 ss-1</strain>
    </source>
</reference>
<dbReference type="GO" id="GO:0051731">
    <property type="term" value="F:polynucleotide 5'-hydroxyl-kinase activity"/>
    <property type="evidence" value="ECO:0007669"/>
    <property type="project" value="InterPro"/>
</dbReference>
<dbReference type="GO" id="GO:0000448">
    <property type="term" value="P:cleavage in ITS2 between 5.8S rRNA and LSU-rRNA of tricistronic rRNA transcript (SSU-rRNA, 5.8S rRNA, LSU-rRNA)"/>
    <property type="evidence" value="ECO:0007669"/>
    <property type="project" value="TreeGrafter"/>
</dbReference>
<keyword evidence="5" id="KW-0547">Nucleotide-binding</keyword>
<dbReference type="SUPFAM" id="SSF52540">
    <property type="entry name" value="P-loop containing nucleoside triphosphate hydrolases"/>
    <property type="match status" value="1"/>
</dbReference>
<accession>A0A165P5J6</accession>
<gene>
    <name evidence="10" type="ORF">NEOLEDRAFT_1075377</name>
</gene>
<feature type="region of interest" description="Disordered" evidence="8">
    <location>
        <begin position="1"/>
        <end position="86"/>
    </location>
</feature>
<dbReference type="STRING" id="1314782.A0A165P5J6"/>
<evidence type="ECO:0000259" key="9">
    <source>
        <dbReference type="Pfam" id="PF16575"/>
    </source>
</evidence>
<dbReference type="GO" id="GO:0005524">
    <property type="term" value="F:ATP binding"/>
    <property type="evidence" value="ECO:0007669"/>
    <property type="project" value="UniProtKB-KW"/>
</dbReference>
<keyword evidence="11" id="KW-1185">Reference proteome</keyword>
<evidence type="ECO:0000256" key="6">
    <source>
        <dbReference type="ARBA" id="ARBA00022777"/>
    </source>
</evidence>
<evidence type="ECO:0000256" key="8">
    <source>
        <dbReference type="SAM" id="MobiDB-lite"/>
    </source>
</evidence>
<dbReference type="AlphaFoldDB" id="A0A165P5J6"/>
<dbReference type="InterPro" id="IPR027417">
    <property type="entry name" value="P-loop_NTPase"/>
</dbReference>
<evidence type="ECO:0000256" key="5">
    <source>
        <dbReference type="ARBA" id="ARBA00022741"/>
    </source>
</evidence>
<proteinExistence type="inferred from homology"/>
<feature type="compositionally biased region" description="Basic residues" evidence="8">
    <location>
        <begin position="70"/>
        <end position="80"/>
    </location>
</feature>
<dbReference type="Gene3D" id="3.40.50.300">
    <property type="entry name" value="P-loop containing nucleotide triphosphate hydrolases"/>
    <property type="match status" value="1"/>
</dbReference>
<dbReference type="EMBL" id="KV425618">
    <property type="protein sequence ID" value="KZT20555.1"/>
    <property type="molecule type" value="Genomic_DNA"/>
</dbReference>
<dbReference type="PANTHER" id="PTHR12755">
    <property type="entry name" value="CLEAVAGE/POLYADENYLATION FACTOR IA SUBUNIT CLP1P"/>
    <property type="match status" value="1"/>
</dbReference>
<evidence type="ECO:0000313" key="11">
    <source>
        <dbReference type="Proteomes" id="UP000076761"/>
    </source>
</evidence>
<organism evidence="10 11">
    <name type="scientific">Neolentinus lepideus HHB14362 ss-1</name>
    <dbReference type="NCBI Taxonomy" id="1314782"/>
    <lineage>
        <taxon>Eukaryota</taxon>
        <taxon>Fungi</taxon>
        <taxon>Dikarya</taxon>
        <taxon>Basidiomycota</taxon>
        <taxon>Agaricomycotina</taxon>
        <taxon>Agaricomycetes</taxon>
        <taxon>Gloeophyllales</taxon>
        <taxon>Gloeophyllaceae</taxon>
        <taxon>Neolentinus</taxon>
    </lineage>
</organism>
<keyword evidence="6" id="KW-0418">Kinase</keyword>
<evidence type="ECO:0000313" key="10">
    <source>
        <dbReference type="EMBL" id="KZT20555.1"/>
    </source>
</evidence>
<dbReference type="InParanoid" id="A0A165P5J6"/>
<keyword evidence="4" id="KW-0808">Transferase</keyword>
<dbReference type="OrthoDB" id="2405412at2759"/>
<dbReference type="InterPro" id="IPR045116">
    <property type="entry name" value="Clp1/Grc3"/>
</dbReference>
<sequence length="773" mass="83972">MSSAIAARKARLAQSGEAQNTPGPAPTPATALKPTITTPTAPETPKSLGKSSSKRKSNSQVPLLSPEKQKRVKHKEKRPRYFSSNGDAFTKQQDVIVIEDEESSSSEENEQIVSLAASVSEDGMRTKSKRAWSPSNAFYDSSDDEAKNVTINDLLDIPVRTLPLQPSTSVALSTFQAIQDKNFLRLTREDTIKLGLLPSHNEDDVSVLLALAPGETVSLLGVYNLTVLAGFVSLCGTTLSASPIAHRVFAPRSSPIPVIKSMPSDSSDVRSDIPEFTRQIVRQGGSLVVLGEVTSHVEGLGRICRTFDGVFTPSRWQHGDTDVLGIKGAYLIRQPSRDIQTFSLPDSWDACLSSVTSETTETKTPVCLVKGPKNAGKSTFARTLLNRLLMRYSKVAFLECDLGQSEFTPGGMVALNVVDTPVFGPPFTHLSIPTRAHYVGSSTPRPSPSHYLSSIHALLQTYRLDIQFSADPDVESKSPKIADVIPLVVNVMGWTKGLGVDITRKIEEMVEPTDIFEFEVPVTEYVPSPHRRPAEGSDARLYTLEPIEPSVLSTNFSASDHRTISMLSYFHAVFPPVSLSSETSVLASPMVSSWNVSLPLCAQMPYEVALAEAFDRVYVTGAGSEDVIHAELLRVLNGAVVGLLTCDQGGLDIDLDMDDTPNDVIPYTRGAAPPSPLSSHCCGLALIRGVSETKSGVHLHILTSVSPVADARVLIKGELELPVWGMLDFRSEEGGSVAGVEKTMVPYLRWGREEGRGGERRRVRRNLMRRGQM</sequence>
<dbReference type="Proteomes" id="UP000076761">
    <property type="component" value="Unassembled WGS sequence"/>
</dbReference>
<keyword evidence="7" id="KW-0067">ATP-binding</keyword>
<feature type="domain" description="Clp1 P-loop" evidence="9">
    <location>
        <begin position="371"/>
        <end position="571"/>
    </location>
</feature>
<protein>
    <recommendedName>
        <fullName evidence="3">Polynucleotide 5'-hydroxyl-kinase GRC3</fullName>
    </recommendedName>
    <alternativeName>
        <fullName evidence="2">Polynucleotide 5'-hydroxyl-kinase grc3</fullName>
    </alternativeName>
</protein>
<evidence type="ECO:0000256" key="7">
    <source>
        <dbReference type="ARBA" id="ARBA00022840"/>
    </source>
</evidence>
<evidence type="ECO:0000256" key="3">
    <source>
        <dbReference type="ARBA" id="ARBA00019824"/>
    </source>
</evidence>
<comment type="similarity">
    <text evidence="1">Belongs to the Clp1 family. NOL9/GRC3 subfamily.</text>
</comment>
<dbReference type="InterPro" id="IPR032319">
    <property type="entry name" value="CLP1_P"/>
</dbReference>